<name>A0A087TQA9_STEMI</name>
<reference evidence="2 3" key="1">
    <citation type="submission" date="2013-11" db="EMBL/GenBank/DDBJ databases">
        <title>Genome sequencing of Stegodyphus mimosarum.</title>
        <authorList>
            <person name="Bechsgaard J."/>
        </authorList>
    </citation>
    <scope>NUCLEOTIDE SEQUENCE [LARGE SCALE GENOMIC DNA]</scope>
</reference>
<dbReference type="PANTHER" id="PTHR24014:SF4">
    <property type="entry name" value="2-OXOGLUTARATE AND IRON-DEPENDENT OXYGENASE DOMAIN-CONTAINING PROTEIN 2"/>
    <property type="match status" value="1"/>
</dbReference>
<sequence>MLVPHKVGYGILHRGQQLHGALPISAGERHNLIFWMRSSSIRNKKCPMCNSKPLLVAGNDYGDGFTQDFELSNKHICNIT</sequence>
<keyword evidence="1" id="KW-0847">Vitamin C</keyword>
<evidence type="ECO:0000313" key="2">
    <source>
        <dbReference type="EMBL" id="KFM67298.1"/>
    </source>
</evidence>
<protein>
    <submittedName>
        <fullName evidence="2">2-oxoglutarate and iron-dependent oxygenase domain-containing protein 2</fullName>
    </submittedName>
</protein>
<proteinExistence type="predicted"/>
<dbReference type="PANTHER" id="PTHR24014">
    <property type="entry name" value="2-OXOGLUTARATE AND IRON-DEPENDENT OXYGENASE DOMAIN-CONTAINING PROTEIN 2"/>
    <property type="match status" value="1"/>
</dbReference>
<keyword evidence="3" id="KW-1185">Reference proteome</keyword>
<accession>A0A087TQA9</accession>
<evidence type="ECO:0000256" key="1">
    <source>
        <dbReference type="ARBA" id="ARBA00022896"/>
    </source>
</evidence>
<evidence type="ECO:0000313" key="3">
    <source>
        <dbReference type="Proteomes" id="UP000054359"/>
    </source>
</evidence>
<feature type="non-terminal residue" evidence="2">
    <location>
        <position position="80"/>
    </location>
</feature>
<dbReference type="AlphaFoldDB" id="A0A087TQA9"/>
<dbReference type="STRING" id="407821.A0A087TQA9"/>
<dbReference type="OrthoDB" id="1736837at2759"/>
<dbReference type="Proteomes" id="UP000054359">
    <property type="component" value="Unassembled WGS sequence"/>
</dbReference>
<gene>
    <name evidence="2" type="ORF">X975_10027</name>
</gene>
<organism evidence="2 3">
    <name type="scientific">Stegodyphus mimosarum</name>
    <name type="common">African social velvet spider</name>
    <dbReference type="NCBI Taxonomy" id="407821"/>
    <lineage>
        <taxon>Eukaryota</taxon>
        <taxon>Metazoa</taxon>
        <taxon>Ecdysozoa</taxon>
        <taxon>Arthropoda</taxon>
        <taxon>Chelicerata</taxon>
        <taxon>Arachnida</taxon>
        <taxon>Araneae</taxon>
        <taxon>Araneomorphae</taxon>
        <taxon>Entelegynae</taxon>
        <taxon>Eresoidea</taxon>
        <taxon>Eresidae</taxon>
        <taxon>Stegodyphus</taxon>
    </lineage>
</organism>
<dbReference type="EMBL" id="KK116282">
    <property type="protein sequence ID" value="KFM67298.1"/>
    <property type="molecule type" value="Genomic_DNA"/>
</dbReference>
<dbReference type="GO" id="GO:0031418">
    <property type="term" value="F:L-ascorbic acid binding"/>
    <property type="evidence" value="ECO:0007669"/>
    <property type="project" value="UniProtKB-KW"/>
</dbReference>